<dbReference type="InterPro" id="IPR001647">
    <property type="entry name" value="HTH_TetR"/>
</dbReference>
<evidence type="ECO:0000259" key="3">
    <source>
        <dbReference type="PROSITE" id="PS50977"/>
    </source>
</evidence>
<reference evidence="4 5" key="1">
    <citation type="submission" date="2020-07" db="EMBL/GenBank/DDBJ databases">
        <title>Sequencing the genomes of 1000 actinobacteria strains.</title>
        <authorList>
            <person name="Klenk H.-P."/>
        </authorList>
    </citation>
    <scope>NUCLEOTIDE SEQUENCE [LARGE SCALE GENOMIC DNA]</scope>
    <source>
        <strain evidence="4 5">DSM 15664</strain>
    </source>
</reference>
<dbReference type="PROSITE" id="PS50977">
    <property type="entry name" value="HTH_TETR_2"/>
    <property type="match status" value="1"/>
</dbReference>
<evidence type="ECO:0000256" key="1">
    <source>
        <dbReference type="ARBA" id="ARBA00023125"/>
    </source>
</evidence>
<feature type="domain" description="HTH tetR-type" evidence="3">
    <location>
        <begin position="1"/>
        <end position="39"/>
    </location>
</feature>
<organism evidence="4 5">
    <name type="scientific">Nesterenkonia sandarakina</name>
    <dbReference type="NCBI Taxonomy" id="272918"/>
    <lineage>
        <taxon>Bacteria</taxon>
        <taxon>Bacillati</taxon>
        <taxon>Actinomycetota</taxon>
        <taxon>Actinomycetes</taxon>
        <taxon>Micrococcales</taxon>
        <taxon>Micrococcaceae</taxon>
        <taxon>Nesterenkonia</taxon>
    </lineage>
</organism>
<name>A0A7Z0EAH4_9MICC</name>
<evidence type="ECO:0000313" key="4">
    <source>
        <dbReference type="EMBL" id="NYJ18072.1"/>
    </source>
</evidence>
<accession>A0A7Z0EAH4</accession>
<evidence type="ECO:0000313" key="5">
    <source>
        <dbReference type="Proteomes" id="UP000560069"/>
    </source>
</evidence>
<keyword evidence="1 2" id="KW-0238">DNA-binding</keyword>
<dbReference type="Proteomes" id="UP000560069">
    <property type="component" value="Unassembled WGS sequence"/>
</dbReference>
<gene>
    <name evidence="4" type="ORF">HNR11_002606</name>
</gene>
<dbReference type="AlphaFoldDB" id="A0A7Z0EAH4"/>
<evidence type="ECO:0000256" key="2">
    <source>
        <dbReference type="PROSITE-ProRule" id="PRU00335"/>
    </source>
</evidence>
<dbReference type="Pfam" id="PF00440">
    <property type="entry name" value="TetR_N"/>
    <property type="match status" value="1"/>
</dbReference>
<sequence length="174" mass="18872">MTLAEVARTAGVSVETVYKAFKNKPELVRQALGAAVSGDDEQVALIERPDMQAALHEGAGDRILSAFVVASTGILTRIGPLLASVLVAGRAGEPELQKIADVAGRERLADFTRIIEAVAATGDLDPRLDVAHAADAMWSIGSPEVYFQLTTDRDWTDEEYRDWLTRTLHSTLLR</sequence>
<dbReference type="InterPro" id="IPR009057">
    <property type="entry name" value="Homeodomain-like_sf"/>
</dbReference>
<dbReference type="Gene3D" id="1.10.357.10">
    <property type="entry name" value="Tetracycline Repressor, domain 2"/>
    <property type="match status" value="1"/>
</dbReference>
<keyword evidence="5" id="KW-1185">Reference proteome</keyword>
<dbReference type="GO" id="GO:0003677">
    <property type="term" value="F:DNA binding"/>
    <property type="evidence" value="ECO:0007669"/>
    <property type="project" value="UniProtKB-UniRule"/>
</dbReference>
<dbReference type="SUPFAM" id="SSF46689">
    <property type="entry name" value="Homeodomain-like"/>
    <property type="match status" value="1"/>
</dbReference>
<feature type="DNA-binding region" description="H-T-H motif" evidence="2">
    <location>
        <begin position="2"/>
        <end position="21"/>
    </location>
</feature>
<protein>
    <submittedName>
        <fullName evidence="4">AcrR family transcriptional regulator</fullName>
    </submittedName>
</protein>
<comment type="caution">
    <text evidence="4">The sequence shown here is derived from an EMBL/GenBank/DDBJ whole genome shotgun (WGS) entry which is preliminary data.</text>
</comment>
<proteinExistence type="predicted"/>
<dbReference type="EMBL" id="JACCFQ010000001">
    <property type="protein sequence ID" value="NYJ18072.1"/>
    <property type="molecule type" value="Genomic_DNA"/>
</dbReference>
<dbReference type="InterPro" id="IPR036271">
    <property type="entry name" value="Tet_transcr_reg_TetR-rel_C_sf"/>
</dbReference>
<dbReference type="SUPFAM" id="SSF48498">
    <property type="entry name" value="Tetracyclin repressor-like, C-terminal domain"/>
    <property type="match status" value="1"/>
</dbReference>